<name>D6ADC4_STRFL</name>
<reference evidence="2" key="2">
    <citation type="submission" date="2008-12" db="EMBL/GenBank/DDBJ databases">
        <title>Annotation of Streptomyces roseosporus strain NRRL 15998.</title>
        <authorList>
            <consortium name="The Broad Institute Genome Sequencing Platform"/>
            <consortium name="Broad Institute Microbial Sequencing Center"/>
            <person name="Fischbach M."/>
            <person name="Ward D."/>
            <person name="Young S."/>
            <person name="Kodira C.D."/>
            <person name="Zeng Q."/>
            <person name="Koehrsen M."/>
            <person name="Godfrey P."/>
            <person name="Alvarado L."/>
            <person name="Berlin A.M."/>
            <person name="Borenstein D."/>
            <person name="Chen Z."/>
            <person name="Engels R."/>
            <person name="Freedman E."/>
            <person name="Gellesch M."/>
            <person name="Goldberg J."/>
            <person name="Griggs A."/>
            <person name="Gujja S."/>
            <person name="Heiman D.I."/>
            <person name="Hepburn T.A."/>
            <person name="Howarth C."/>
            <person name="Jen D."/>
            <person name="Larson L."/>
            <person name="Lewis B."/>
            <person name="Mehta T."/>
            <person name="Park D."/>
            <person name="Pearson M."/>
            <person name="Roberts A."/>
            <person name="Saif S."/>
            <person name="Shea T.D."/>
            <person name="Shenoy N."/>
            <person name="Sisk P."/>
            <person name="Stolte C."/>
            <person name="Sykes S.N."/>
            <person name="Walk T."/>
            <person name="White J."/>
            <person name="Yandava C."/>
            <person name="Straight P."/>
            <person name="Clardy J."/>
            <person name="Hung D."/>
            <person name="Kolter R."/>
            <person name="Mekalanos J."/>
            <person name="Walker S."/>
            <person name="Walsh C.T."/>
            <person name="Wieland B.L.C."/>
            <person name="Ilzarbe M."/>
            <person name="Galagan J."/>
            <person name="Nusbaum C."/>
            <person name="Birren B."/>
        </authorList>
    </citation>
    <scope>NUCLEOTIDE SEQUENCE [LARGE SCALE GENOMIC DNA]</scope>
    <source>
        <strain evidence="2">NRRL 15998</strain>
    </source>
</reference>
<gene>
    <name evidence="1" type="ORF">SSGG_02000</name>
</gene>
<reference evidence="2" key="1">
    <citation type="submission" date="2008-10" db="EMBL/GenBank/DDBJ databases">
        <authorList>
            <person name="Molnar K."/>
        </authorList>
    </citation>
    <scope>NUCLEOTIDE SEQUENCE [LARGE SCALE GENOMIC DNA]</scope>
    <source>
        <strain evidence="2">NRRL 15998</strain>
    </source>
</reference>
<accession>D6ADC4</accession>
<evidence type="ECO:0000313" key="2">
    <source>
        <dbReference type="Proteomes" id="UP000003986"/>
    </source>
</evidence>
<organism evidence="1 2">
    <name type="scientific">Streptomyces filamentosus NRRL 15998</name>
    <dbReference type="NCBI Taxonomy" id="457431"/>
    <lineage>
        <taxon>Bacteria</taxon>
        <taxon>Bacillati</taxon>
        <taxon>Actinomycetota</taxon>
        <taxon>Actinomycetes</taxon>
        <taxon>Kitasatosporales</taxon>
        <taxon>Streptomycetaceae</taxon>
        <taxon>Streptomyces</taxon>
    </lineage>
</organism>
<protein>
    <submittedName>
        <fullName evidence="1">Predicted protein</fullName>
    </submittedName>
</protein>
<proteinExistence type="predicted"/>
<dbReference type="Proteomes" id="UP000003986">
    <property type="component" value="Unassembled WGS sequence"/>
</dbReference>
<dbReference type="AlphaFoldDB" id="D6ADC4"/>
<evidence type="ECO:0000313" key="1">
    <source>
        <dbReference type="EMBL" id="EFE74633.2"/>
    </source>
</evidence>
<dbReference type="EMBL" id="DS999644">
    <property type="protein sequence ID" value="EFE74633.2"/>
    <property type="molecule type" value="Genomic_DNA"/>
</dbReference>
<sequence length="83" mass="8731">MVEPLESTQRGTALRLEMVDVRTLAVTAVHAALMPGRHVREGGEEVAAEPVPAGSLRLAALSVPDSLREAVEAGGHLVDPRGR</sequence>